<comment type="caution">
    <text evidence="1">The sequence shown here is derived from an EMBL/GenBank/DDBJ whole genome shotgun (WGS) entry which is preliminary data.</text>
</comment>
<dbReference type="EMBL" id="JBDLNU010000001">
    <property type="protein sequence ID" value="MFM1726755.1"/>
    <property type="molecule type" value="Genomic_DNA"/>
</dbReference>
<keyword evidence="2" id="KW-1185">Reference proteome</keyword>
<proteinExistence type="predicted"/>
<dbReference type="Gene3D" id="3.30.1050.10">
    <property type="entry name" value="SCP2 sterol-binding domain"/>
    <property type="match status" value="1"/>
</dbReference>
<dbReference type="InterPro" id="IPR036527">
    <property type="entry name" value="SCP2_sterol-bd_dom_sf"/>
</dbReference>
<gene>
    <name evidence="1" type="ORF">ABEU19_000193</name>
</gene>
<dbReference type="RefSeq" id="WP_348609774.1">
    <property type="nucleotide sequence ID" value="NZ_CP157276.1"/>
</dbReference>
<organism evidence="1 2">
    <name type="scientific">Prescottella soli</name>
    <dbReference type="NCBI Taxonomy" id="1543852"/>
    <lineage>
        <taxon>Bacteria</taxon>
        <taxon>Bacillati</taxon>
        <taxon>Actinomycetota</taxon>
        <taxon>Actinomycetes</taxon>
        <taxon>Mycobacteriales</taxon>
        <taxon>Nocardiaceae</taxon>
        <taxon>Prescottella</taxon>
    </lineage>
</organism>
<sequence>MSVGTTSRPTLRVGERTQSRHARVNALLAESGIALPAGTSLLGPTVAELLTPLPGTASAVRECLSWRTHDPVDPDDSVRTESVITRVVAEGDTTLVTRRVILRDNANTLREDAVETWRVRDGGTAPAVPATDFCAERWGVLVRDSLAADPDFASSLATWDGTIGLRCDDREIHLRVYRGRIIDVTRRTPGGATFTFIAPGHTWVDLMLGERNDFMRRAITGEFSSAGDGYEYLRLTKPLNIVIAHARAIAQEAQS</sequence>
<reference evidence="1 2" key="1">
    <citation type="submission" date="2023-11" db="EMBL/GenBank/DDBJ databases">
        <authorList>
            <person name="Val-Calvo J."/>
            <person name="Scortti M."/>
            <person name="Vazquez-Boland J."/>
        </authorList>
    </citation>
    <scope>NUCLEOTIDE SEQUENCE [LARGE SCALE GENOMIC DNA]</scope>
    <source>
        <strain evidence="1 2">DSM 46662</strain>
    </source>
</reference>
<protein>
    <submittedName>
        <fullName evidence="1">Uncharacterized protein</fullName>
    </submittedName>
</protein>
<evidence type="ECO:0000313" key="1">
    <source>
        <dbReference type="EMBL" id="MFM1726755.1"/>
    </source>
</evidence>
<evidence type="ECO:0000313" key="2">
    <source>
        <dbReference type="Proteomes" id="UP001629744"/>
    </source>
</evidence>
<accession>A0ABW9FMD5</accession>
<dbReference type="SUPFAM" id="SSF55718">
    <property type="entry name" value="SCP-like"/>
    <property type="match status" value="1"/>
</dbReference>
<dbReference type="Proteomes" id="UP001629744">
    <property type="component" value="Unassembled WGS sequence"/>
</dbReference>
<name>A0ABW9FMD5_9NOCA</name>